<dbReference type="RefSeq" id="WP_187533856.1">
    <property type="nucleotide sequence ID" value="NZ_CBCSHU010000023.1"/>
</dbReference>
<dbReference type="Pfam" id="PF01765">
    <property type="entry name" value="RRF"/>
    <property type="match status" value="1"/>
</dbReference>
<evidence type="ECO:0000259" key="6">
    <source>
        <dbReference type="Pfam" id="PF01765"/>
    </source>
</evidence>
<comment type="function">
    <text evidence="5">Responsible for the release of ribosomes from messenger RNA at the termination of protein biosynthesis. May increase the efficiency of translation by recycling ribosomes from one round of translation to another.</text>
</comment>
<dbReference type="AlphaFoldDB" id="A0A7G9RYQ8"/>
<dbReference type="CDD" id="cd00520">
    <property type="entry name" value="RRF"/>
    <property type="match status" value="1"/>
</dbReference>
<keyword evidence="4 5" id="KW-0648">Protein biosynthesis</keyword>
<dbReference type="FunFam" id="3.30.1360.40:FF:000001">
    <property type="entry name" value="Ribosome-recycling factor"/>
    <property type="match status" value="1"/>
</dbReference>
<accession>A0A7G9RYQ8</accession>
<dbReference type="KEGG" id="eio:H9L01_10270"/>
<reference evidence="7 8" key="1">
    <citation type="submission" date="2020-08" db="EMBL/GenBank/DDBJ databases">
        <title>Genome sequence of Erysipelothrix inopinata DSM 15511T.</title>
        <authorList>
            <person name="Hyun D.-W."/>
            <person name="Bae J.-W."/>
        </authorList>
    </citation>
    <scope>NUCLEOTIDE SEQUENCE [LARGE SCALE GENOMIC DNA]</scope>
    <source>
        <strain evidence="7 8">DSM 15511</strain>
    </source>
</reference>
<evidence type="ECO:0000256" key="4">
    <source>
        <dbReference type="ARBA" id="ARBA00022917"/>
    </source>
</evidence>
<dbReference type="GO" id="GO:0006415">
    <property type="term" value="P:translational termination"/>
    <property type="evidence" value="ECO:0007669"/>
    <property type="project" value="UniProtKB-UniRule"/>
</dbReference>
<dbReference type="Gene3D" id="3.30.1360.40">
    <property type="match status" value="1"/>
</dbReference>
<evidence type="ECO:0000256" key="3">
    <source>
        <dbReference type="ARBA" id="ARBA00022490"/>
    </source>
</evidence>
<evidence type="ECO:0000256" key="1">
    <source>
        <dbReference type="ARBA" id="ARBA00004496"/>
    </source>
</evidence>
<dbReference type="SUPFAM" id="SSF55194">
    <property type="entry name" value="Ribosome recycling factor, RRF"/>
    <property type="match status" value="1"/>
</dbReference>
<keyword evidence="8" id="KW-1185">Reference proteome</keyword>
<dbReference type="GO" id="GO:0043023">
    <property type="term" value="F:ribosomal large subunit binding"/>
    <property type="evidence" value="ECO:0007669"/>
    <property type="project" value="TreeGrafter"/>
</dbReference>
<proteinExistence type="inferred from homology"/>
<protein>
    <recommendedName>
        <fullName evidence="5">Ribosome-recycling factor</fullName>
        <shortName evidence="5">RRF</shortName>
    </recommendedName>
    <alternativeName>
        <fullName evidence="5">Ribosome-releasing factor</fullName>
    </alternativeName>
</protein>
<dbReference type="Proteomes" id="UP000515928">
    <property type="component" value="Chromosome"/>
</dbReference>
<dbReference type="Gene3D" id="1.10.132.20">
    <property type="entry name" value="Ribosome-recycling factor"/>
    <property type="match status" value="1"/>
</dbReference>
<feature type="domain" description="Ribosome recycling factor" evidence="6">
    <location>
        <begin position="19"/>
        <end position="179"/>
    </location>
</feature>
<evidence type="ECO:0000256" key="2">
    <source>
        <dbReference type="ARBA" id="ARBA00005912"/>
    </source>
</evidence>
<dbReference type="NCBIfam" id="TIGR00496">
    <property type="entry name" value="frr"/>
    <property type="match status" value="1"/>
</dbReference>
<name>A0A7G9RYQ8_9FIRM</name>
<comment type="similarity">
    <text evidence="2 5">Belongs to the RRF family.</text>
</comment>
<dbReference type="InterPro" id="IPR002661">
    <property type="entry name" value="Ribosome_recyc_fac"/>
</dbReference>
<gene>
    <name evidence="5 7" type="primary">frr</name>
    <name evidence="7" type="ORF">H9L01_10270</name>
</gene>
<dbReference type="HAMAP" id="MF_00040">
    <property type="entry name" value="RRF"/>
    <property type="match status" value="1"/>
</dbReference>
<dbReference type="PANTHER" id="PTHR20982:SF3">
    <property type="entry name" value="MITOCHONDRIAL RIBOSOME RECYCLING FACTOR PSEUDO 1"/>
    <property type="match status" value="1"/>
</dbReference>
<dbReference type="PANTHER" id="PTHR20982">
    <property type="entry name" value="RIBOSOME RECYCLING FACTOR"/>
    <property type="match status" value="1"/>
</dbReference>
<dbReference type="InterPro" id="IPR036191">
    <property type="entry name" value="RRF_sf"/>
</dbReference>
<sequence length="181" mass="20432">MFSVKNDGRPMMDEVITNFENRLGTLRTGRASAAILFGVNVDYYGSPTPLEQISTISVVEGRQLAIKPFDPSSMKDIEHALNESGLNLPTQNDGSLIRINVPQLTEETRKDVSKSVGTYAEEAKVQVRNIRRDLNDEVKKMDDVSEDQERSLLDEVQKLTDEFIKKIDEISKDKVKEIMTI</sequence>
<comment type="subcellular location">
    <subcellularLocation>
        <location evidence="1 5">Cytoplasm</location>
    </subcellularLocation>
</comment>
<evidence type="ECO:0000256" key="5">
    <source>
        <dbReference type="HAMAP-Rule" id="MF_00040"/>
    </source>
</evidence>
<dbReference type="GO" id="GO:0005737">
    <property type="term" value="C:cytoplasm"/>
    <property type="evidence" value="ECO:0007669"/>
    <property type="project" value="UniProtKB-SubCell"/>
</dbReference>
<dbReference type="InterPro" id="IPR023584">
    <property type="entry name" value="Ribosome_recyc_fac_dom"/>
</dbReference>
<dbReference type="EMBL" id="CP060715">
    <property type="protein sequence ID" value="QNN60733.1"/>
    <property type="molecule type" value="Genomic_DNA"/>
</dbReference>
<evidence type="ECO:0000313" key="8">
    <source>
        <dbReference type="Proteomes" id="UP000515928"/>
    </source>
</evidence>
<organism evidence="7 8">
    <name type="scientific">Erysipelothrix inopinata</name>
    <dbReference type="NCBI Taxonomy" id="225084"/>
    <lineage>
        <taxon>Bacteria</taxon>
        <taxon>Bacillati</taxon>
        <taxon>Bacillota</taxon>
        <taxon>Erysipelotrichia</taxon>
        <taxon>Erysipelotrichales</taxon>
        <taxon>Erysipelotrichaceae</taxon>
        <taxon>Erysipelothrix</taxon>
    </lineage>
</organism>
<keyword evidence="3 5" id="KW-0963">Cytoplasm</keyword>
<dbReference type="FunFam" id="1.10.132.20:FF:000001">
    <property type="entry name" value="Ribosome-recycling factor"/>
    <property type="match status" value="1"/>
</dbReference>
<evidence type="ECO:0000313" key="7">
    <source>
        <dbReference type="EMBL" id="QNN60733.1"/>
    </source>
</evidence>